<proteinExistence type="predicted"/>
<gene>
    <name evidence="1" type="ORF">GPAL_0439</name>
</gene>
<reference evidence="2" key="1">
    <citation type="journal article" date="2014" name="Environ. Microbiol.">
        <title>Comparative genomics of the marine bacterial genus Glaciecola reveals the high degree of genomic diversity and genomic characteristic for cold adaptation.</title>
        <authorList>
            <person name="Qin Q.L."/>
            <person name="Xie B.B."/>
            <person name="Yu Y."/>
            <person name="Shu Y.L."/>
            <person name="Rong J.C."/>
            <person name="Zhang Y.J."/>
            <person name="Zhao D.L."/>
            <person name="Chen X.L."/>
            <person name="Zhang X.Y."/>
            <person name="Chen B."/>
            <person name="Zhou B.C."/>
            <person name="Zhang Y.Z."/>
        </authorList>
    </citation>
    <scope>NUCLEOTIDE SEQUENCE [LARGE SCALE GENOMIC DNA]</scope>
    <source>
        <strain evidence="2">ACAM 615</strain>
    </source>
</reference>
<name>K6Y3G5_9ALTE</name>
<evidence type="ECO:0008006" key="3">
    <source>
        <dbReference type="Google" id="ProtNLM"/>
    </source>
</evidence>
<evidence type="ECO:0000313" key="2">
    <source>
        <dbReference type="Proteomes" id="UP000006251"/>
    </source>
</evidence>
<sequence>MNKLVELYCDVDDFCKIFIPQWQQQLLQDGTQNVNEMGT</sequence>
<keyword evidence="2" id="KW-1185">Reference proteome</keyword>
<organism evidence="1 2">
    <name type="scientific">Brumicola pallidula DSM 14239 = ACAM 615</name>
    <dbReference type="NCBI Taxonomy" id="1121922"/>
    <lineage>
        <taxon>Bacteria</taxon>
        <taxon>Pseudomonadati</taxon>
        <taxon>Pseudomonadota</taxon>
        <taxon>Gammaproteobacteria</taxon>
        <taxon>Alteromonadales</taxon>
        <taxon>Alteromonadaceae</taxon>
        <taxon>Brumicola</taxon>
    </lineage>
</organism>
<evidence type="ECO:0000313" key="1">
    <source>
        <dbReference type="EMBL" id="GAC27319.1"/>
    </source>
</evidence>
<dbReference type="EMBL" id="BAEQ01000009">
    <property type="protein sequence ID" value="GAC27319.1"/>
    <property type="molecule type" value="Genomic_DNA"/>
</dbReference>
<accession>K6Y3G5</accession>
<dbReference type="AlphaFoldDB" id="K6Y3G5"/>
<comment type="caution">
    <text evidence="1">The sequence shown here is derived from an EMBL/GenBank/DDBJ whole genome shotgun (WGS) entry which is preliminary data.</text>
</comment>
<dbReference type="Proteomes" id="UP000006251">
    <property type="component" value="Unassembled WGS sequence"/>
</dbReference>
<protein>
    <recommendedName>
        <fullName evidence="3">Transposase</fullName>
    </recommendedName>
</protein>